<keyword evidence="8" id="KW-1185">Reference proteome</keyword>
<dbReference type="PANTHER" id="PTHR10507:SF0">
    <property type="entry name" value="CELL DIVISION CONTROL PROTEIN 45 HOMOLOG"/>
    <property type="match status" value="1"/>
</dbReference>
<comment type="subcellular location">
    <subcellularLocation>
        <location evidence="1">Nucleus</location>
    </subcellularLocation>
</comment>
<dbReference type="GO" id="GO:1902977">
    <property type="term" value="P:mitotic DNA replication preinitiation complex assembly"/>
    <property type="evidence" value="ECO:0007669"/>
    <property type="project" value="TreeGrafter"/>
</dbReference>
<proteinExistence type="inferred from homology"/>
<dbReference type="GO" id="GO:0051301">
    <property type="term" value="P:cell division"/>
    <property type="evidence" value="ECO:0007669"/>
    <property type="project" value="UniProtKB-KW"/>
</dbReference>
<evidence type="ECO:0000256" key="4">
    <source>
        <dbReference type="ARBA" id="ARBA00023242"/>
    </source>
</evidence>
<dbReference type="GO" id="GO:0003682">
    <property type="term" value="F:chromatin binding"/>
    <property type="evidence" value="ECO:0007669"/>
    <property type="project" value="TreeGrafter"/>
</dbReference>
<feature type="region of interest" description="Disordered" evidence="6">
    <location>
        <begin position="106"/>
        <end position="136"/>
    </location>
</feature>
<protein>
    <submittedName>
        <fullName evidence="7">Cell division control protein 45</fullName>
    </submittedName>
</protein>
<dbReference type="Proteomes" id="UP000095728">
    <property type="component" value="Unassembled WGS sequence"/>
</dbReference>
<reference evidence="8" key="1">
    <citation type="journal article" date="2016" name="Genome Announc.">
        <title>Genome sequences of three species of Hanseniaspora isolated from spontaneous wine fermentations.</title>
        <authorList>
            <person name="Sternes P.R."/>
            <person name="Lee D."/>
            <person name="Kutyna D.R."/>
            <person name="Borneman A.R."/>
        </authorList>
    </citation>
    <scope>NUCLEOTIDE SEQUENCE [LARGE SCALE GENOMIC DNA]</scope>
    <source>
        <strain evidence="8">AWRI3579</strain>
    </source>
</reference>
<evidence type="ECO:0000256" key="6">
    <source>
        <dbReference type="SAM" id="MobiDB-lite"/>
    </source>
</evidence>
<dbReference type="InterPro" id="IPR003874">
    <property type="entry name" value="CDC45"/>
</dbReference>
<keyword evidence="4" id="KW-0539">Nucleus</keyword>
<evidence type="ECO:0000256" key="2">
    <source>
        <dbReference type="ARBA" id="ARBA00010727"/>
    </source>
</evidence>
<feature type="region of interest" description="Disordered" evidence="6">
    <location>
        <begin position="187"/>
        <end position="246"/>
    </location>
</feature>
<dbReference type="AlphaFoldDB" id="A0A1E5RVW1"/>
<accession>A0A1E5RVW1</accession>
<dbReference type="Pfam" id="PF02724">
    <property type="entry name" value="CDC45"/>
    <property type="match status" value="1"/>
</dbReference>
<comment type="similarity">
    <text evidence="2">Belongs to the CDC45 family.</text>
</comment>
<dbReference type="PANTHER" id="PTHR10507">
    <property type="entry name" value="CDC45-RELATED PROTEIN"/>
    <property type="match status" value="1"/>
</dbReference>
<keyword evidence="7" id="KW-0132">Cell division</keyword>
<dbReference type="STRING" id="56408.A0A1E5RVW1"/>
<dbReference type="InParanoid" id="A0A1E5RVW1"/>
<sequence>MYVNVRQFSKVYEKVLAMSSSHSSCQLAIFVSCLNIDALCATKMLSRLLKSQLVQLQIVPVFGYSDLLEHYSKLDENINTVFLIGCGGMIDLESFFEVDASEDETFKDNETTGSSNEFESVPNGDGSGKKKSTQNQEPKRFVYVLDTHRPWNLDNIFGSTMVTCFDDNTIDDELQDEKKAYYRLLELDEEMGSDDEDSDDDDDDDDELKDNKDIEDDDDDDEEGESNPSKRRIDQDYLQKQKRKKQKKEFHILQNQIQKYYTQGGKISNSLSVQVYSLVSALGETNLSFLWLTILGATSLDFLYPEVYQKLYPLLADEAKRLSTSETNSVSNVKTPDTLKITIERDYHLYLLRFSTLYDSFLFSNYVNAKLTLWHENGKRKLHKMFARMGISLIEAQKNWLYMNNDIKKELGNIFQRNLDAYGLDDIVKNGFIRTSGYRGSISANEFLEGINALLEVNLKSGLTDVLGNDAFGGQYSQDQNSILVGDERPINEVLKERSRKWVSNFWQSWDALDDKQMRKLNKGIEFAQILQKSVFETGVAVLEKRLIKNLRIYRLCVLQDVPDLALYKNPITLLRLGNWLLDCCSESSDDKSLLPLVLAAFDPTTDTYLCTGMAPKYPRGLALQKKEPLLNNFTVAFQLIANETGAKVRIDNFETSIIEIRKEDLSPFLERLTLSGLI</sequence>
<evidence type="ECO:0000313" key="7">
    <source>
        <dbReference type="EMBL" id="OEJ90996.1"/>
    </source>
</evidence>
<dbReference type="EMBL" id="LPNM01000003">
    <property type="protein sequence ID" value="OEJ90996.1"/>
    <property type="molecule type" value="Genomic_DNA"/>
</dbReference>
<evidence type="ECO:0000256" key="5">
    <source>
        <dbReference type="ARBA" id="ARBA00023306"/>
    </source>
</evidence>
<feature type="compositionally biased region" description="Acidic residues" evidence="6">
    <location>
        <begin position="187"/>
        <end position="225"/>
    </location>
</feature>
<evidence type="ECO:0000256" key="1">
    <source>
        <dbReference type="ARBA" id="ARBA00004123"/>
    </source>
</evidence>
<dbReference type="PROSITE" id="PS51257">
    <property type="entry name" value="PROKAR_LIPOPROTEIN"/>
    <property type="match status" value="1"/>
</dbReference>
<dbReference type="GO" id="GO:0006270">
    <property type="term" value="P:DNA replication initiation"/>
    <property type="evidence" value="ECO:0007669"/>
    <property type="project" value="InterPro"/>
</dbReference>
<dbReference type="FunCoup" id="A0A1E5RVW1">
    <property type="interactions" value="679"/>
</dbReference>
<name>A0A1E5RVW1_9ASCO</name>
<keyword evidence="3" id="KW-0235">DNA replication</keyword>
<gene>
    <name evidence="7" type="ORF">AWRI3579_g362</name>
</gene>
<dbReference type="GO" id="GO:0003688">
    <property type="term" value="F:DNA replication origin binding"/>
    <property type="evidence" value="ECO:0007669"/>
    <property type="project" value="TreeGrafter"/>
</dbReference>
<evidence type="ECO:0000256" key="3">
    <source>
        <dbReference type="ARBA" id="ARBA00022705"/>
    </source>
</evidence>
<dbReference type="OrthoDB" id="10258882at2759"/>
<dbReference type="GO" id="GO:0000727">
    <property type="term" value="P:double-strand break repair via break-induced replication"/>
    <property type="evidence" value="ECO:0007669"/>
    <property type="project" value="TreeGrafter"/>
</dbReference>
<comment type="caution">
    <text evidence="7">The sequence shown here is derived from an EMBL/GenBank/DDBJ whole genome shotgun (WGS) entry which is preliminary data.</text>
</comment>
<organism evidence="7 8">
    <name type="scientific">Hanseniaspora osmophila</name>
    <dbReference type="NCBI Taxonomy" id="56408"/>
    <lineage>
        <taxon>Eukaryota</taxon>
        <taxon>Fungi</taxon>
        <taxon>Dikarya</taxon>
        <taxon>Ascomycota</taxon>
        <taxon>Saccharomycotina</taxon>
        <taxon>Saccharomycetes</taxon>
        <taxon>Saccharomycodales</taxon>
        <taxon>Saccharomycodaceae</taxon>
        <taxon>Hanseniaspora</taxon>
    </lineage>
</organism>
<dbReference type="GO" id="GO:0031261">
    <property type="term" value="C:DNA replication preinitiation complex"/>
    <property type="evidence" value="ECO:0007669"/>
    <property type="project" value="TreeGrafter"/>
</dbReference>
<keyword evidence="5" id="KW-0131">Cell cycle</keyword>
<dbReference type="GO" id="GO:0003697">
    <property type="term" value="F:single-stranded DNA binding"/>
    <property type="evidence" value="ECO:0007669"/>
    <property type="project" value="TreeGrafter"/>
</dbReference>
<evidence type="ECO:0000313" key="8">
    <source>
        <dbReference type="Proteomes" id="UP000095728"/>
    </source>
</evidence>